<proteinExistence type="predicted"/>
<reference evidence="2" key="1">
    <citation type="journal article" date="2021" name="Nat. Commun.">
        <title>Genetic determinants of endophytism in the Arabidopsis root mycobiome.</title>
        <authorList>
            <person name="Mesny F."/>
            <person name="Miyauchi S."/>
            <person name="Thiergart T."/>
            <person name="Pickel B."/>
            <person name="Atanasova L."/>
            <person name="Karlsson M."/>
            <person name="Huettel B."/>
            <person name="Barry K.W."/>
            <person name="Haridas S."/>
            <person name="Chen C."/>
            <person name="Bauer D."/>
            <person name="Andreopoulos W."/>
            <person name="Pangilinan J."/>
            <person name="LaButti K."/>
            <person name="Riley R."/>
            <person name="Lipzen A."/>
            <person name="Clum A."/>
            <person name="Drula E."/>
            <person name="Henrissat B."/>
            <person name="Kohler A."/>
            <person name="Grigoriev I.V."/>
            <person name="Martin F.M."/>
            <person name="Hacquard S."/>
        </authorList>
    </citation>
    <scope>NUCLEOTIDE SEQUENCE</scope>
    <source>
        <strain evidence="2">MPI-CAGE-AT-0021</strain>
    </source>
</reference>
<feature type="non-terminal residue" evidence="2">
    <location>
        <position position="1"/>
    </location>
</feature>
<dbReference type="Proteomes" id="UP000717696">
    <property type="component" value="Unassembled WGS sequence"/>
</dbReference>
<keyword evidence="3" id="KW-1185">Reference proteome</keyword>
<dbReference type="EMBL" id="JAGMUU010000005">
    <property type="protein sequence ID" value="KAH7151930.1"/>
    <property type="molecule type" value="Genomic_DNA"/>
</dbReference>
<sequence length="304" mass="34232">QPRCTCSAFFKTEDDLERHLDANFREQWIQWLQTEARRYQAHARVDNGNHTESDSENNRHDGEPAISKPNNLSGQHFCPSCPRTKPFATNQKLRRHFEQHVECHEVCVCCTKVFRLVREFRRHAENCTDESKRKMTYMKQTCDELREFSDKELDNALGESLSSVGKSRKRTWDEAEMDTEVLGNQAKANRPELGAPERVNTRQPPGDKAAGAPNTETLPSYTGSMSDMGSIIGRDSGGRMCLGPTQQQQSQGFSIEAAVHHIPSLDLLDNFDAPLMQIMNGVPVFTNQWVLDGHDGDAPSNAAA</sequence>
<feature type="non-terminal residue" evidence="2">
    <location>
        <position position="304"/>
    </location>
</feature>
<evidence type="ECO:0000256" key="1">
    <source>
        <dbReference type="SAM" id="MobiDB-lite"/>
    </source>
</evidence>
<evidence type="ECO:0000313" key="3">
    <source>
        <dbReference type="Proteomes" id="UP000717696"/>
    </source>
</evidence>
<dbReference type="AlphaFoldDB" id="A0A9P9J9Z9"/>
<name>A0A9P9J9Z9_9HYPO</name>
<evidence type="ECO:0000313" key="2">
    <source>
        <dbReference type="EMBL" id="KAH7151930.1"/>
    </source>
</evidence>
<comment type="caution">
    <text evidence="2">The sequence shown here is derived from an EMBL/GenBank/DDBJ whole genome shotgun (WGS) entry which is preliminary data.</text>
</comment>
<feature type="region of interest" description="Disordered" evidence="1">
    <location>
        <begin position="47"/>
        <end position="71"/>
    </location>
</feature>
<feature type="compositionally biased region" description="Polar residues" evidence="1">
    <location>
        <begin position="214"/>
        <end position="227"/>
    </location>
</feature>
<accession>A0A9P9J9Z9</accession>
<organism evidence="2 3">
    <name type="scientific">Dactylonectria estremocensis</name>
    <dbReference type="NCBI Taxonomy" id="1079267"/>
    <lineage>
        <taxon>Eukaryota</taxon>
        <taxon>Fungi</taxon>
        <taxon>Dikarya</taxon>
        <taxon>Ascomycota</taxon>
        <taxon>Pezizomycotina</taxon>
        <taxon>Sordariomycetes</taxon>
        <taxon>Hypocreomycetidae</taxon>
        <taxon>Hypocreales</taxon>
        <taxon>Nectriaceae</taxon>
        <taxon>Dactylonectria</taxon>
    </lineage>
</organism>
<dbReference type="OrthoDB" id="5151307at2759"/>
<gene>
    <name evidence="2" type="ORF">B0J13DRAFT_394436</name>
</gene>
<feature type="compositionally biased region" description="Basic and acidic residues" evidence="1">
    <location>
        <begin position="47"/>
        <end position="63"/>
    </location>
</feature>
<protein>
    <submittedName>
        <fullName evidence="2">Uncharacterized protein</fullName>
    </submittedName>
</protein>
<feature type="region of interest" description="Disordered" evidence="1">
    <location>
        <begin position="177"/>
        <end position="249"/>
    </location>
</feature>